<proteinExistence type="predicted"/>
<evidence type="ECO:0000313" key="3">
    <source>
        <dbReference type="Proteomes" id="UP000030151"/>
    </source>
</evidence>
<name>A0A0A1UXH5_9HYPO</name>
<evidence type="ECO:0000256" key="1">
    <source>
        <dbReference type="SAM" id="MobiDB-lite"/>
    </source>
</evidence>
<accession>A0A0A1UXH5</accession>
<organism evidence="2 3">
    <name type="scientific">Metarhizium robertsii</name>
    <dbReference type="NCBI Taxonomy" id="568076"/>
    <lineage>
        <taxon>Eukaryota</taxon>
        <taxon>Fungi</taxon>
        <taxon>Dikarya</taxon>
        <taxon>Ascomycota</taxon>
        <taxon>Pezizomycotina</taxon>
        <taxon>Sordariomycetes</taxon>
        <taxon>Hypocreomycetidae</taxon>
        <taxon>Hypocreales</taxon>
        <taxon>Clavicipitaceae</taxon>
        <taxon>Metarhizium</taxon>
    </lineage>
</organism>
<comment type="caution">
    <text evidence="2">The sequence shown here is derived from an EMBL/GenBank/DDBJ whole genome shotgun (WGS) entry which is preliminary data.</text>
</comment>
<evidence type="ECO:0000313" key="2">
    <source>
        <dbReference type="EMBL" id="EXV02295.1"/>
    </source>
</evidence>
<dbReference type="EMBL" id="JELW01000005">
    <property type="protein sequence ID" value="EXV02295.1"/>
    <property type="molecule type" value="Genomic_DNA"/>
</dbReference>
<sequence>MPRDTFGMRASKSGASPAASTTNWDGEWRRWNQSAEATCQAQVFWPASKKIAEQKRLDSLDLVRDKPQMNRLIVMARRYVAGIRRFSTR</sequence>
<dbReference type="Proteomes" id="UP000030151">
    <property type="component" value="Unassembled WGS sequence"/>
</dbReference>
<protein>
    <submittedName>
        <fullName evidence="2">Uncharacterized protein</fullName>
    </submittedName>
</protein>
<dbReference type="AlphaFoldDB" id="A0A0A1UXH5"/>
<gene>
    <name evidence="2" type="ORF">X797_004424</name>
</gene>
<feature type="region of interest" description="Disordered" evidence="1">
    <location>
        <begin position="1"/>
        <end position="25"/>
    </location>
</feature>
<reference evidence="2 3" key="1">
    <citation type="submission" date="2014-02" db="EMBL/GenBank/DDBJ databases">
        <title>The genome sequence of the entomopathogenic fungus Metarhizium robertsii ARSEF 2575.</title>
        <authorList>
            <person name="Giuliano Garisto Donzelli B."/>
            <person name="Roe B.A."/>
            <person name="Macmil S.L."/>
            <person name="Krasnoff S.B."/>
            <person name="Gibson D.M."/>
        </authorList>
    </citation>
    <scope>NUCLEOTIDE SEQUENCE [LARGE SCALE GENOMIC DNA]</scope>
    <source>
        <strain evidence="2 3">ARSEF 2575</strain>
    </source>
</reference>
<dbReference type="HOGENOM" id="CLU_2455222_0_0_1"/>